<comment type="caution">
    <text evidence="1">The sequence shown here is derived from an EMBL/GenBank/DDBJ whole genome shotgun (WGS) entry which is preliminary data.</text>
</comment>
<dbReference type="Proteomes" id="UP001363622">
    <property type="component" value="Unassembled WGS sequence"/>
</dbReference>
<dbReference type="PANTHER" id="PTHR38436">
    <property type="entry name" value="POLYKETIDE CYCLASE SNOAL-LIKE DOMAIN"/>
    <property type="match status" value="1"/>
</dbReference>
<name>A0ABR1KDR5_9PEZI</name>
<evidence type="ECO:0000313" key="1">
    <source>
        <dbReference type="EMBL" id="KAK7512690.1"/>
    </source>
</evidence>
<gene>
    <name evidence="1" type="ORF">IWZ03DRAFT_37431</name>
</gene>
<dbReference type="PANTHER" id="PTHR38436:SF3">
    <property type="entry name" value="CARBOXYMETHYLENEBUTENOLIDASE-RELATED"/>
    <property type="match status" value="1"/>
</dbReference>
<accession>A0ABR1KDR5</accession>
<keyword evidence="2" id="KW-1185">Reference proteome</keyword>
<organism evidence="1 2">
    <name type="scientific">Phyllosticta citriasiana</name>
    <dbReference type="NCBI Taxonomy" id="595635"/>
    <lineage>
        <taxon>Eukaryota</taxon>
        <taxon>Fungi</taxon>
        <taxon>Dikarya</taxon>
        <taxon>Ascomycota</taxon>
        <taxon>Pezizomycotina</taxon>
        <taxon>Dothideomycetes</taxon>
        <taxon>Dothideomycetes incertae sedis</taxon>
        <taxon>Botryosphaeriales</taxon>
        <taxon>Phyllostictaceae</taxon>
        <taxon>Phyllosticta</taxon>
    </lineage>
</organism>
<dbReference type="EMBL" id="JBBPHU010000010">
    <property type="protein sequence ID" value="KAK7512690.1"/>
    <property type="molecule type" value="Genomic_DNA"/>
</dbReference>
<protein>
    <submittedName>
        <fullName evidence="1">Carboxymethylenebutenolidase</fullName>
    </submittedName>
</protein>
<sequence>MGSLTNGHGPTAGFLSFSKRPPQVHVLGEDPDFDPMTLHTLRTEGFSVHYHGLAPNRQHFIDTIRAIPDALELGEHYAIVAYGAAATVALQLAMKPMPRLCAMITYYPDALPSPNYKYPTQLHMVLHVAGAQQLGGCTLKSYWYRGTTAGFAEADLDEFEPVSAGLAWTRTLGTVRRGLNMSVDLETVWEEHLQYKFSAKNPEKTMATMLPQPYLNHVPTGTGGIGRGQLMRFYRDFFHPGLPPSFNIRLISRTAGVDRVVDEMVVSFRHTHDVPWILPGVPPTNKRIDIAMVSIVCIKGSKVESEKVYWDQASVLVQAGLLNPDVVPKQMRDKGLKQLPVIEDSAKKLLDEEAVPSNELIDEW</sequence>
<reference evidence="1 2" key="1">
    <citation type="submission" date="2024-04" db="EMBL/GenBank/DDBJ databases">
        <title>Phyllosticta paracitricarpa is synonymous to the EU quarantine fungus P. citricarpa based on phylogenomic analyses.</title>
        <authorList>
            <consortium name="Lawrence Berkeley National Laboratory"/>
            <person name="Van Ingen-Buijs V.A."/>
            <person name="Van Westerhoven A.C."/>
            <person name="Haridas S."/>
            <person name="Skiadas P."/>
            <person name="Martin F."/>
            <person name="Groenewald J.Z."/>
            <person name="Crous P.W."/>
            <person name="Seidl M.F."/>
        </authorList>
    </citation>
    <scope>NUCLEOTIDE SEQUENCE [LARGE SCALE GENOMIC DNA]</scope>
    <source>
        <strain evidence="1 2">CBS 123371</strain>
    </source>
</reference>
<dbReference type="Gene3D" id="3.10.450.50">
    <property type="match status" value="1"/>
</dbReference>
<dbReference type="InterPro" id="IPR009959">
    <property type="entry name" value="Cyclase_SnoaL-like"/>
</dbReference>
<dbReference type="SUPFAM" id="SSF54427">
    <property type="entry name" value="NTF2-like"/>
    <property type="match status" value="1"/>
</dbReference>
<evidence type="ECO:0000313" key="2">
    <source>
        <dbReference type="Proteomes" id="UP001363622"/>
    </source>
</evidence>
<proteinExistence type="predicted"/>
<dbReference type="InterPro" id="IPR032710">
    <property type="entry name" value="NTF2-like_dom_sf"/>
</dbReference>